<name>A0AAV7PRH0_PLEWA</name>
<gene>
    <name evidence="1" type="ORF">NDU88_008986</name>
</gene>
<proteinExistence type="predicted"/>
<evidence type="ECO:0000313" key="1">
    <source>
        <dbReference type="EMBL" id="KAJ1130635.1"/>
    </source>
</evidence>
<dbReference type="AlphaFoldDB" id="A0AAV7PRH0"/>
<keyword evidence="2" id="KW-1185">Reference proteome</keyword>
<dbReference type="EMBL" id="JANPWB010000011">
    <property type="protein sequence ID" value="KAJ1130635.1"/>
    <property type="molecule type" value="Genomic_DNA"/>
</dbReference>
<reference evidence="1" key="1">
    <citation type="journal article" date="2022" name="bioRxiv">
        <title>Sequencing and chromosome-scale assembly of the giantPleurodeles waltlgenome.</title>
        <authorList>
            <person name="Brown T."/>
            <person name="Elewa A."/>
            <person name="Iarovenko S."/>
            <person name="Subramanian E."/>
            <person name="Araus A.J."/>
            <person name="Petzold A."/>
            <person name="Susuki M."/>
            <person name="Suzuki K.-i.T."/>
            <person name="Hayashi T."/>
            <person name="Toyoda A."/>
            <person name="Oliveira C."/>
            <person name="Osipova E."/>
            <person name="Leigh N.D."/>
            <person name="Simon A."/>
            <person name="Yun M.H."/>
        </authorList>
    </citation>
    <scope>NUCLEOTIDE SEQUENCE</scope>
    <source>
        <strain evidence="1">20211129_DDA</strain>
        <tissue evidence="1">Liver</tissue>
    </source>
</reference>
<sequence>MGSPHTPDRCSVHRRKLRRSRFPATPQWPFRAAASLRFSSLSRLWHREGAVEGERRSQSPLFALSPPGLLCAPVPGSVDRAGRSRSNSCCCRSGCSKPLILAVPRAHFFRGTERP</sequence>
<accession>A0AAV7PRH0</accession>
<comment type="caution">
    <text evidence="1">The sequence shown here is derived from an EMBL/GenBank/DDBJ whole genome shotgun (WGS) entry which is preliminary data.</text>
</comment>
<dbReference type="Proteomes" id="UP001066276">
    <property type="component" value="Chromosome 7"/>
</dbReference>
<evidence type="ECO:0000313" key="2">
    <source>
        <dbReference type="Proteomes" id="UP001066276"/>
    </source>
</evidence>
<protein>
    <submittedName>
        <fullName evidence="1">Uncharacterized protein</fullName>
    </submittedName>
</protein>
<organism evidence="1 2">
    <name type="scientific">Pleurodeles waltl</name>
    <name type="common">Iberian ribbed newt</name>
    <dbReference type="NCBI Taxonomy" id="8319"/>
    <lineage>
        <taxon>Eukaryota</taxon>
        <taxon>Metazoa</taxon>
        <taxon>Chordata</taxon>
        <taxon>Craniata</taxon>
        <taxon>Vertebrata</taxon>
        <taxon>Euteleostomi</taxon>
        <taxon>Amphibia</taxon>
        <taxon>Batrachia</taxon>
        <taxon>Caudata</taxon>
        <taxon>Salamandroidea</taxon>
        <taxon>Salamandridae</taxon>
        <taxon>Pleurodelinae</taxon>
        <taxon>Pleurodeles</taxon>
    </lineage>
</organism>